<protein>
    <submittedName>
        <fullName evidence="1">Uncharacterized protein</fullName>
    </submittedName>
</protein>
<organism evidence="1 2">
    <name type="scientific">Arenimonas oryziterrae DSM 21050 = YC6267</name>
    <dbReference type="NCBI Taxonomy" id="1121015"/>
    <lineage>
        <taxon>Bacteria</taxon>
        <taxon>Pseudomonadati</taxon>
        <taxon>Pseudomonadota</taxon>
        <taxon>Gammaproteobacteria</taxon>
        <taxon>Lysobacterales</taxon>
        <taxon>Lysobacteraceae</taxon>
        <taxon>Arenimonas</taxon>
    </lineage>
</organism>
<evidence type="ECO:0000313" key="1">
    <source>
        <dbReference type="EMBL" id="KFN43473.1"/>
    </source>
</evidence>
<dbReference type="AlphaFoldDB" id="A0A091ATH5"/>
<dbReference type="Proteomes" id="UP000029385">
    <property type="component" value="Unassembled WGS sequence"/>
</dbReference>
<sequence>MAQAGWTFGFAAALACTERASVTGAAAAGQGIRTGARRHARVGEEVEVASFLDHGERQGLAHRLKQLLAGARGHDQLADHSLR</sequence>
<gene>
    <name evidence="1" type="ORF">N789_09365</name>
</gene>
<comment type="caution">
    <text evidence="1">The sequence shown here is derived from an EMBL/GenBank/DDBJ whole genome shotgun (WGS) entry which is preliminary data.</text>
</comment>
<name>A0A091ATH5_9GAMM</name>
<reference evidence="1 2" key="1">
    <citation type="submission" date="2013-09" db="EMBL/GenBank/DDBJ databases">
        <title>Genome sequencing of Arenimonas oryziterrae.</title>
        <authorList>
            <person name="Chen F."/>
            <person name="Wang G."/>
        </authorList>
    </citation>
    <scope>NUCLEOTIDE SEQUENCE [LARGE SCALE GENOMIC DNA]</scope>
    <source>
        <strain evidence="1 2">YC6267</strain>
    </source>
</reference>
<keyword evidence="2" id="KW-1185">Reference proteome</keyword>
<dbReference type="EMBL" id="AVCI01000005">
    <property type="protein sequence ID" value="KFN43473.1"/>
    <property type="molecule type" value="Genomic_DNA"/>
</dbReference>
<proteinExistence type="predicted"/>
<evidence type="ECO:0000313" key="2">
    <source>
        <dbReference type="Proteomes" id="UP000029385"/>
    </source>
</evidence>
<accession>A0A091ATH5</accession>